<protein>
    <submittedName>
        <fullName evidence="1">Uncharacterized protein</fullName>
    </submittedName>
</protein>
<proteinExistence type="predicted"/>
<sequence>MAAFLPYTISPYSSRNPNAAARKSLVSKAMKARAMHRRFARIKAARTYAGEVCAQFATAAVEAPRRALAVALALKAFSLANVSAASSLLDALLLVALCAASVSVNLLERRRGVGKMLKEMAYVEREYLRAQTKGTFLCRWAFDPYEDPAEVNKTSKDKALTNAAVADALATSCALIGVPPEASMALVLDAADGRTSKELAAKGVPPTSIWVPNLYTHVVYALRKNVGVNAVATKVEAFLAARDPRETQLQVIYLDHCGAVDNRTQQLYDVFSRHAIADGGVLAVTFSTRGKRSGNTKAGAVQLAAKAIAEAAEMHGYVLEGDAAPNIRGLVDYTVTVTPELGDTMEKESAQANFARVLRESANAIESATIADNDGAIAAALALWLKDSEAKDASDEALETAKDRRRRRLAADLSKRALARLESGKTLMGSDARALRSLAREVVASARAAAELRDPGSERVAAAAAAARRPSTEAAIFERRYPKCLYMYKTLMFFVFRARAGAVLDGLVKYRDDAKKALDADPEDEVLRGQLNFFDKQVERTRANAEFLTNEVKPNVVAGKTNYLGGLSFAVKDVQAEVDFWTKALGARVTSDVGSGDERVTTLAYGQISLSEDDGGKATVEIRQATSGADVVDVGNVLSYVAVTVPFGLRVSQIYESGGELLYGFGFFDMRSPGGIPVRGQVATRRDPLEVVALNVKNVREAEKFLVAEYGFESVKPLDANSYAPKSPNGSRLLYFTSPTKTFTVILQPWREKTPLRLGDTLRGVVVARGGDFARADVVADPRVAGVPFQSRPLAPEFI</sequence>
<name>A4RTQ0_OSTLU</name>
<gene>
    <name evidence="1" type="ORF">OSTLU_14414</name>
</gene>
<dbReference type="SUPFAM" id="SSF54593">
    <property type="entry name" value="Glyoxalase/Bleomycin resistance protein/Dihydroxybiphenyl dioxygenase"/>
    <property type="match status" value="1"/>
</dbReference>
<organism evidence="1 2">
    <name type="scientific">Ostreococcus lucimarinus (strain CCE9901)</name>
    <dbReference type="NCBI Taxonomy" id="436017"/>
    <lineage>
        <taxon>Eukaryota</taxon>
        <taxon>Viridiplantae</taxon>
        <taxon>Chlorophyta</taxon>
        <taxon>Mamiellophyceae</taxon>
        <taxon>Mamiellales</taxon>
        <taxon>Bathycoccaceae</taxon>
        <taxon>Ostreococcus</taxon>
    </lineage>
</organism>
<dbReference type="RefSeq" id="XP_001416531.1">
    <property type="nucleotide sequence ID" value="XM_001416494.1"/>
</dbReference>
<keyword evidence="2" id="KW-1185">Reference proteome</keyword>
<dbReference type="HOGENOM" id="CLU_352120_0_0_1"/>
<evidence type="ECO:0000313" key="1">
    <source>
        <dbReference type="EMBL" id="ABO94824.1"/>
    </source>
</evidence>
<dbReference type="AlphaFoldDB" id="A4RTQ0"/>
<accession>A4RTQ0</accession>
<reference evidence="1 2" key="1">
    <citation type="journal article" date="2007" name="Proc. Natl. Acad. Sci. U.S.A.">
        <title>The tiny eukaryote Ostreococcus provides genomic insights into the paradox of plankton speciation.</title>
        <authorList>
            <person name="Palenik B."/>
            <person name="Grimwood J."/>
            <person name="Aerts A."/>
            <person name="Rouze P."/>
            <person name="Salamov A."/>
            <person name="Putnam N."/>
            <person name="Dupont C."/>
            <person name="Jorgensen R."/>
            <person name="Derelle E."/>
            <person name="Rombauts S."/>
            <person name="Zhou K."/>
            <person name="Otillar R."/>
            <person name="Merchant S.S."/>
            <person name="Podell S."/>
            <person name="Gaasterland T."/>
            <person name="Napoli C."/>
            <person name="Gendler K."/>
            <person name="Manuell A."/>
            <person name="Tai V."/>
            <person name="Vallon O."/>
            <person name="Piganeau G."/>
            <person name="Jancek S."/>
            <person name="Heijde M."/>
            <person name="Jabbari K."/>
            <person name="Bowler C."/>
            <person name="Lohr M."/>
            <person name="Robbens S."/>
            <person name="Werner G."/>
            <person name="Dubchak I."/>
            <person name="Pazour G.J."/>
            <person name="Ren Q."/>
            <person name="Paulsen I."/>
            <person name="Delwiche C."/>
            <person name="Schmutz J."/>
            <person name="Rokhsar D."/>
            <person name="Van de Peer Y."/>
            <person name="Moreau H."/>
            <person name="Grigoriev I.V."/>
        </authorList>
    </citation>
    <scope>NUCLEOTIDE SEQUENCE [LARGE SCALE GENOMIC DNA]</scope>
    <source>
        <strain evidence="1 2">CCE9901</strain>
    </source>
</reference>
<dbReference type="EMBL" id="CP000583">
    <property type="protein sequence ID" value="ABO94824.1"/>
    <property type="molecule type" value="Genomic_DNA"/>
</dbReference>
<dbReference type="Gramene" id="ABO94824">
    <property type="protein sequence ID" value="ABO94824"/>
    <property type="gene ID" value="OSTLU_14414"/>
</dbReference>
<dbReference type="Proteomes" id="UP000001568">
    <property type="component" value="Chromosome 3"/>
</dbReference>
<dbReference type="eggNOG" id="ENOG502T14R">
    <property type="taxonomic scope" value="Eukaryota"/>
</dbReference>
<evidence type="ECO:0000313" key="2">
    <source>
        <dbReference type="Proteomes" id="UP000001568"/>
    </source>
</evidence>
<dbReference type="InterPro" id="IPR029068">
    <property type="entry name" value="Glyas_Bleomycin-R_OHBP_Dase"/>
</dbReference>
<dbReference type="GeneID" id="5000676"/>
<dbReference type="KEGG" id="olu:OSTLU_14414"/>
<dbReference type="OrthoDB" id="16820at2759"/>